<dbReference type="EMBL" id="JBEFKJ010000028">
    <property type="protein sequence ID" value="KAL2039004.1"/>
    <property type="molecule type" value="Genomic_DNA"/>
</dbReference>
<gene>
    <name evidence="3" type="ORF">N7G274_008344</name>
</gene>
<evidence type="ECO:0000259" key="2">
    <source>
        <dbReference type="Pfam" id="PF17100"/>
    </source>
</evidence>
<name>A0ABR4A2L0_9LECA</name>
<feature type="region of interest" description="Disordered" evidence="1">
    <location>
        <begin position="1"/>
        <end position="21"/>
    </location>
</feature>
<dbReference type="Proteomes" id="UP001590950">
    <property type="component" value="Unassembled WGS sequence"/>
</dbReference>
<feature type="domain" description="NWD NACHT-NTPase N-terminal" evidence="2">
    <location>
        <begin position="45"/>
        <end position="269"/>
    </location>
</feature>
<comment type="caution">
    <text evidence="3">The sequence shown here is derived from an EMBL/GenBank/DDBJ whole genome shotgun (WGS) entry which is preliminary data.</text>
</comment>
<protein>
    <recommendedName>
        <fullName evidence="2">NWD NACHT-NTPase N-terminal domain-containing protein</fullName>
    </recommendedName>
</protein>
<dbReference type="InterPro" id="IPR031359">
    <property type="entry name" value="NACHT_N"/>
</dbReference>
<dbReference type="Pfam" id="PF17100">
    <property type="entry name" value="NACHT_N"/>
    <property type="match status" value="1"/>
</dbReference>
<reference evidence="3 4" key="1">
    <citation type="submission" date="2024-09" db="EMBL/GenBank/DDBJ databases">
        <title>Rethinking Asexuality: The Enigmatic Case of Functional Sexual Genes in Lepraria (Stereocaulaceae).</title>
        <authorList>
            <person name="Doellman M."/>
            <person name="Sun Y."/>
            <person name="Barcenas-Pena A."/>
            <person name="Lumbsch H.T."/>
            <person name="Grewe F."/>
        </authorList>
    </citation>
    <scope>NUCLEOTIDE SEQUENCE [LARGE SCALE GENOMIC DNA]</scope>
    <source>
        <strain evidence="3 4">Mercado 3170</strain>
    </source>
</reference>
<proteinExistence type="predicted"/>
<evidence type="ECO:0000256" key="1">
    <source>
        <dbReference type="SAM" id="MobiDB-lite"/>
    </source>
</evidence>
<keyword evidence="4" id="KW-1185">Reference proteome</keyword>
<accession>A0ABR4A2L0</accession>
<evidence type="ECO:0000313" key="4">
    <source>
        <dbReference type="Proteomes" id="UP001590950"/>
    </source>
</evidence>
<evidence type="ECO:0000313" key="3">
    <source>
        <dbReference type="EMBL" id="KAL2039004.1"/>
    </source>
</evidence>
<organism evidence="3 4">
    <name type="scientific">Stereocaulon virgatum</name>
    <dbReference type="NCBI Taxonomy" id="373712"/>
    <lineage>
        <taxon>Eukaryota</taxon>
        <taxon>Fungi</taxon>
        <taxon>Dikarya</taxon>
        <taxon>Ascomycota</taxon>
        <taxon>Pezizomycotina</taxon>
        <taxon>Lecanoromycetes</taxon>
        <taxon>OSLEUM clade</taxon>
        <taxon>Lecanoromycetidae</taxon>
        <taxon>Lecanorales</taxon>
        <taxon>Lecanorineae</taxon>
        <taxon>Stereocaulaceae</taxon>
        <taxon>Stereocaulon</taxon>
    </lineage>
</organism>
<sequence length="299" mass="34221">MIAMERTNGNVPGETRLSFGRHKKPKLENPQVEQTSDFHTAIKSQDLWHRAYKRLRDDKESRKLMEAYEKVLSTEIGDNEGSLASLSGSLLEKQISVLVRKKPREVEDARWNFRLRDRTVKITAQLDRLIKAVLFAKDFIFSAANTDPHAGLAWPGVAMLLPLLQNPTLQQSTLMEGVEYISHMISRFTMIERNCRWREPQIKSSNIGDTTELNTAFETQVTKLYSCILCYEARFVCQMVRPLLRYGRDVFKVDDCSTLINEVKASEAACSLISRVIDSETLKSALKGMDRMLNHLFCT</sequence>